<evidence type="ECO:0000256" key="6">
    <source>
        <dbReference type="ARBA" id="ARBA00022729"/>
    </source>
</evidence>
<dbReference type="InterPro" id="IPR017853">
    <property type="entry name" value="GH"/>
</dbReference>
<keyword evidence="6" id="KW-0732">Signal</keyword>
<evidence type="ECO:0000256" key="10">
    <source>
        <dbReference type="ARBA" id="ARBA00023277"/>
    </source>
</evidence>
<evidence type="ECO:0000256" key="7">
    <source>
        <dbReference type="ARBA" id="ARBA00022801"/>
    </source>
</evidence>
<evidence type="ECO:0000256" key="15">
    <source>
        <dbReference type="ARBA" id="ARBA00043078"/>
    </source>
</evidence>
<keyword evidence="9" id="KW-0325">Glycoprotein</keyword>
<reference evidence="16" key="2">
    <citation type="submission" date="2003-12" db="EMBL/GenBank/DDBJ databases">
        <title>Monterey Bay Coastal Ocean Microbial Observatory environmental clone sequencing.</title>
        <authorList>
            <person name="DeLong E.F."/>
        </authorList>
    </citation>
    <scope>NUCLEOTIDE SEQUENCE</scope>
</reference>
<dbReference type="PANTHER" id="PTHR16631">
    <property type="entry name" value="GLUCAN 1,3-BETA-GLUCOSIDASE"/>
    <property type="match status" value="1"/>
</dbReference>
<proteinExistence type="predicted"/>
<dbReference type="Gene3D" id="3.20.20.80">
    <property type="entry name" value="Glycosidases"/>
    <property type="match status" value="1"/>
</dbReference>
<dbReference type="InterPro" id="IPR000490">
    <property type="entry name" value="Glyco_hydro_17"/>
</dbReference>
<protein>
    <recommendedName>
        <fullName evidence="15">Endo-1,3-beta-glucanase btgC</fullName>
    </recommendedName>
    <alternativeName>
        <fullName evidence="14">Laminarinase btgC</fullName>
    </alternativeName>
</protein>
<keyword evidence="7 16" id="KW-0378">Hydrolase</keyword>
<evidence type="ECO:0000256" key="1">
    <source>
        <dbReference type="ARBA" id="ARBA00004191"/>
    </source>
</evidence>
<dbReference type="EMBL" id="AY458640">
    <property type="protein sequence ID" value="AAR37825.1"/>
    <property type="molecule type" value="Genomic_DNA"/>
</dbReference>
<dbReference type="AlphaFoldDB" id="Q6SGZ4"/>
<dbReference type="GO" id="GO:0042973">
    <property type="term" value="F:glucan endo-1,3-beta-D-glucosidase activity"/>
    <property type="evidence" value="ECO:0007669"/>
    <property type="project" value="TreeGrafter"/>
</dbReference>
<organism evidence="16">
    <name type="scientific">uncultured marine bacterium 443</name>
    <dbReference type="NCBI Taxonomy" id="257393"/>
    <lineage>
        <taxon>Bacteria</taxon>
        <taxon>environmental samples</taxon>
    </lineage>
</organism>
<dbReference type="GO" id="GO:0009986">
    <property type="term" value="C:cell surface"/>
    <property type="evidence" value="ECO:0007669"/>
    <property type="project" value="TreeGrafter"/>
</dbReference>
<dbReference type="CAZy" id="GH17">
    <property type="family name" value="Glycoside Hydrolase Family 17"/>
</dbReference>
<accession>Q6SGZ4</accession>
<evidence type="ECO:0000256" key="8">
    <source>
        <dbReference type="ARBA" id="ARBA00023136"/>
    </source>
</evidence>
<evidence type="ECO:0000256" key="5">
    <source>
        <dbReference type="ARBA" id="ARBA00022525"/>
    </source>
</evidence>
<dbReference type="GO" id="GO:0000272">
    <property type="term" value="P:polysaccharide catabolic process"/>
    <property type="evidence" value="ECO:0007669"/>
    <property type="project" value="UniProtKB-KW"/>
</dbReference>
<evidence type="ECO:0000256" key="9">
    <source>
        <dbReference type="ARBA" id="ARBA00023180"/>
    </source>
</evidence>
<dbReference type="GO" id="GO:0005886">
    <property type="term" value="C:plasma membrane"/>
    <property type="evidence" value="ECO:0007669"/>
    <property type="project" value="UniProtKB-SubCell"/>
</dbReference>
<evidence type="ECO:0000256" key="11">
    <source>
        <dbReference type="ARBA" id="ARBA00023316"/>
    </source>
</evidence>
<keyword evidence="4" id="KW-0134">Cell wall</keyword>
<evidence type="ECO:0000256" key="12">
    <source>
        <dbReference type="ARBA" id="ARBA00023326"/>
    </source>
</evidence>
<evidence type="ECO:0000256" key="2">
    <source>
        <dbReference type="ARBA" id="ARBA00004236"/>
    </source>
</evidence>
<keyword evidence="5" id="KW-0964">Secreted</keyword>
<keyword evidence="3" id="KW-1003">Cell membrane</keyword>
<evidence type="ECO:0000256" key="3">
    <source>
        <dbReference type="ARBA" id="ARBA00022475"/>
    </source>
</evidence>
<dbReference type="SUPFAM" id="SSF51445">
    <property type="entry name" value="(Trans)glycosidases"/>
    <property type="match status" value="1"/>
</dbReference>
<evidence type="ECO:0000256" key="4">
    <source>
        <dbReference type="ARBA" id="ARBA00022512"/>
    </source>
</evidence>
<keyword evidence="12" id="KW-0624">Polysaccharide degradation</keyword>
<dbReference type="GO" id="GO:0005576">
    <property type="term" value="C:extracellular region"/>
    <property type="evidence" value="ECO:0007669"/>
    <property type="project" value="TreeGrafter"/>
</dbReference>
<comment type="function">
    <text evidence="13">Glucanases play a role in cell expansion during growth, in cell-cell fusion during mating, and in spore release during sporulation. This enzyme may be involved in beta-glucan degradation. Active on laminarin and lichenan.</text>
</comment>
<dbReference type="Pfam" id="PF00332">
    <property type="entry name" value="Glyco_hydro_17"/>
    <property type="match status" value="1"/>
</dbReference>
<evidence type="ECO:0000256" key="14">
    <source>
        <dbReference type="ARBA" id="ARBA00042373"/>
    </source>
</evidence>
<gene>
    <name evidence="16" type="ORF">MBMO_EBAC000-65D02.19</name>
</gene>
<dbReference type="InterPro" id="IPR050732">
    <property type="entry name" value="Beta-glucan_modifiers"/>
</dbReference>
<dbReference type="GO" id="GO:0071555">
    <property type="term" value="P:cell wall organization"/>
    <property type="evidence" value="ECO:0007669"/>
    <property type="project" value="UniProtKB-KW"/>
</dbReference>
<keyword evidence="10" id="KW-0119">Carbohydrate metabolism</keyword>
<dbReference type="PANTHER" id="PTHR16631:SF17">
    <property type="entry name" value="GLUCAN ENDO-1,3-BETA-GLUCOSIDASE BTGC"/>
    <property type="match status" value="1"/>
</dbReference>
<evidence type="ECO:0000256" key="13">
    <source>
        <dbReference type="ARBA" id="ARBA00037649"/>
    </source>
</evidence>
<name>Q6SGZ4_9BACT</name>
<keyword evidence="8" id="KW-0472">Membrane</keyword>
<keyword evidence="11" id="KW-0961">Cell wall biogenesis/degradation</keyword>
<reference evidence="16" key="1">
    <citation type="submission" date="2003-11" db="EMBL/GenBank/DDBJ databases">
        <authorList>
            <person name="Heidelberg J.F."/>
            <person name="Eisen J.A."/>
            <person name="Nelson W.C."/>
            <person name="DeLong E.F."/>
        </authorList>
    </citation>
    <scope>NUCLEOTIDE SEQUENCE</scope>
</reference>
<evidence type="ECO:0000313" key="16">
    <source>
        <dbReference type="EMBL" id="AAR37825.1"/>
    </source>
</evidence>
<sequence>MNQTRPLPYKRAICYSGFRDNQSPDTGVFPSESEILEDLLLLSGHWSALRVYACDLHTERVLRTIERESLPFKVMLGAYIGAEVNNPNCPWGGVYEDATLAANKAANRAELDRAIAWANRYADIVDVVSVGNEATVDWTDHLIEPETVKAYASDVRSQIKQPVTFCENYVPWLTSLEELAANLDVISIHTYPVWEYKTLDEAMDYTRKNFEAVQARYPNKQVIITEAGWATASNGRGIPPDNVGEMLQREYLEQLLSWAEEQQILVYVFEAFDENWKGSDHPLEPEKHWGLYRADRSAKPALSIQR</sequence>
<comment type="subcellular location">
    <subcellularLocation>
        <location evidence="2">Cell membrane</location>
    </subcellularLocation>
    <subcellularLocation>
        <location evidence="1">Secreted</location>
        <location evidence="1">Cell wall</location>
    </subcellularLocation>
</comment>